<feature type="domain" description="Cytochrome c" evidence="5">
    <location>
        <begin position="187"/>
        <end position="293"/>
    </location>
</feature>
<dbReference type="Gene3D" id="1.10.760.10">
    <property type="entry name" value="Cytochrome c-like domain"/>
    <property type="match status" value="2"/>
</dbReference>
<dbReference type="GO" id="GO:0016301">
    <property type="term" value="F:kinase activity"/>
    <property type="evidence" value="ECO:0007669"/>
    <property type="project" value="UniProtKB-KW"/>
</dbReference>
<dbReference type="Proteomes" id="UP000265848">
    <property type="component" value="Unassembled WGS sequence"/>
</dbReference>
<gene>
    <name evidence="6" type="ORF">DL237_05405</name>
</gene>
<feature type="domain" description="Cytochrome c" evidence="5">
    <location>
        <begin position="38"/>
        <end position="146"/>
    </location>
</feature>
<protein>
    <submittedName>
        <fullName evidence="6">Diacylglycerol kinase</fullName>
    </submittedName>
</protein>
<evidence type="ECO:0000256" key="2">
    <source>
        <dbReference type="ARBA" id="ARBA00022723"/>
    </source>
</evidence>
<evidence type="ECO:0000259" key="5">
    <source>
        <dbReference type="PROSITE" id="PS51007"/>
    </source>
</evidence>
<dbReference type="Pfam" id="PF13442">
    <property type="entry name" value="Cytochrome_CBB3"/>
    <property type="match status" value="1"/>
</dbReference>
<evidence type="ECO:0000256" key="3">
    <source>
        <dbReference type="ARBA" id="ARBA00023004"/>
    </source>
</evidence>
<dbReference type="GO" id="GO:0020037">
    <property type="term" value="F:heme binding"/>
    <property type="evidence" value="ECO:0007669"/>
    <property type="project" value="InterPro"/>
</dbReference>
<dbReference type="Pfam" id="PF00034">
    <property type="entry name" value="Cytochrom_C"/>
    <property type="match status" value="1"/>
</dbReference>
<proteinExistence type="predicted"/>
<dbReference type="GO" id="GO:0046872">
    <property type="term" value="F:metal ion binding"/>
    <property type="evidence" value="ECO:0007669"/>
    <property type="project" value="UniProtKB-KW"/>
</dbReference>
<evidence type="ECO:0000313" key="6">
    <source>
        <dbReference type="EMBL" id="RII39593.1"/>
    </source>
</evidence>
<accession>A0A399J2D1</accession>
<dbReference type="GO" id="GO:0009055">
    <property type="term" value="F:electron transfer activity"/>
    <property type="evidence" value="ECO:0007669"/>
    <property type="project" value="InterPro"/>
</dbReference>
<dbReference type="PANTHER" id="PTHR35008">
    <property type="entry name" value="BLL4482 PROTEIN-RELATED"/>
    <property type="match status" value="1"/>
</dbReference>
<dbReference type="AlphaFoldDB" id="A0A399J2D1"/>
<dbReference type="InterPro" id="IPR036909">
    <property type="entry name" value="Cyt_c-like_dom_sf"/>
</dbReference>
<name>A0A399J2D1_9RHOB</name>
<reference evidence="6 7" key="1">
    <citation type="submission" date="2018-08" db="EMBL/GenBank/DDBJ databases">
        <title>Pseudooceanicola sediminis CY03 in the family Rhodobacteracea.</title>
        <authorList>
            <person name="Zhang Y.-J."/>
        </authorList>
    </citation>
    <scope>NUCLEOTIDE SEQUENCE [LARGE SCALE GENOMIC DNA]</scope>
    <source>
        <strain evidence="6 7">CY03</strain>
    </source>
</reference>
<keyword evidence="1 4" id="KW-0349">Heme</keyword>
<keyword evidence="6" id="KW-0418">Kinase</keyword>
<dbReference type="PROSITE" id="PS51007">
    <property type="entry name" value="CYTC"/>
    <property type="match status" value="2"/>
</dbReference>
<dbReference type="EMBL" id="QWJJ01000004">
    <property type="protein sequence ID" value="RII39593.1"/>
    <property type="molecule type" value="Genomic_DNA"/>
</dbReference>
<keyword evidence="7" id="KW-1185">Reference proteome</keyword>
<keyword evidence="2 4" id="KW-0479">Metal-binding</keyword>
<comment type="caution">
    <text evidence="6">The sequence shown here is derived from an EMBL/GenBank/DDBJ whole genome shotgun (WGS) entry which is preliminary data.</text>
</comment>
<dbReference type="PANTHER" id="PTHR35008:SF8">
    <property type="entry name" value="ALCOHOL DEHYDROGENASE CYTOCHROME C SUBUNIT"/>
    <property type="match status" value="1"/>
</dbReference>
<organism evidence="6 7">
    <name type="scientific">Pseudooceanicola sediminis</name>
    <dbReference type="NCBI Taxonomy" id="2211117"/>
    <lineage>
        <taxon>Bacteria</taxon>
        <taxon>Pseudomonadati</taxon>
        <taxon>Pseudomonadota</taxon>
        <taxon>Alphaproteobacteria</taxon>
        <taxon>Rhodobacterales</taxon>
        <taxon>Paracoccaceae</taxon>
        <taxon>Pseudooceanicola</taxon>
    </lineage>
</organism>
<keyword evidence="3 4" id="KW-0408">Iron</keyword>
<dbReference type="SUPFAM" id="SSF46626">
    <property type="entry name" value="Cytochrome c"/>
    <property type="match status" value="2"/>
</dbReference>
<sequence length="297" mass="31599">MRKILITLVFLGVIAAGVAWWLTGPERLPDDAMAGLTGDAARGETVFYAGGCASCHAAPDAADDAMLVLAGGRALVSDFGTFYAPNISPDMDHGIGSWSALDLANAMKQGVSPQGQHLYPAFPYTTYTRASLQDIADLYAFLRTLPADATPNRAHDIGFPFNIRRALGGWKLLFLNDDWVQEDVESEALKRGRYLVEALGHCAECHTPRNAIGGLDTMRWLGGAPNPSGQGEIPNITSGALGWSEEEVAEYLTSGFTPDFDVVGGEMADVVSNIAHLDDADRAAIAAYVKAVPAVTN</sequence>
<evidence type="ECO:0000313" key="7">
    <source>
        <dbReference type="Proteomes" id="UP000265848"/>
    </source>
</evidence>
<dbReference type="OrthoDB" id="9811281at2"/>
<evidence type="ECO:0000256" key="1">
    <source>
        <dbReference type="ARBA" id="ARBA00022617"/>
    </source>
</evidence>
<evidence type="ECO:0000256" key="4">
    <source>
        <dbReference type="PROSITE-ProRule" id="PRU00433"/>
    </source>
</evidence>
<dbReference type="RefSeq" id="WP_119398029.1">
    <property type="nucleotide sequence ID" value="NZ_QWJJ01000004.1"/>
</dbReference>
<keyword evidence="6" id="KW-0808">Transferase</keyword>
<dbReference type="InterPro" id="IPR051459">
    <property type="entry name" value="Cytochrome_c-type_DH"/>
</dbReference>
<dbReference type="InterPro" id="IPR009056">
    <property type="entry name" value="Cyt_c-like_dom"/>
</dbReference>